<keyword evidence="6 7" id="KW-0472">Membrane</keyword>
<dbReference type="Gramene" id="EFJ11382">
    <property type="protein sequence ID" value="EFJ11382"/>
    <property type="gene ID" value="SELMODRAFT_43338"/>
</dbReference>
<dbReference type="PANTHER" id="PTHR31585:SF6">
    <property type="entry name" value="FOLATE-BIOPTERIN TRANSPORTER 2-RELATED"/>
    <property type="match status" value="1"/>
</dbReference>
<feature type="transmembrane region" description="Helical" evidence="7">
    <location>
        <begin position="258"/>
        <end position="277"/>
    </location>
</feature>
<evidence type="ECO:0000313" key="8">
    <source>
        <dbReference type="EMBL" id="EFJ11382.1"/>
    </source>
</evidence>
<feature type="transmembrane region" description="Helical" evidence="7">
    <location>
        <begin position="167"/>
        <end position="186"/>
    </location>
</feature>
<accession>D8SW80</accession>
<dbReference type="InterPro" id="IPR039309">
    <property type="entry name" value="BT1"/>
</dbReference>
<dbReference type="PANTHER" id="PTHR31585">
    <property type="entry name" value="FOLATE-BIOPTERIN TRANSPORTER 1, CHLOROPLASTIC"/>
    <property type="match status" value="1"/>
</dbReference>
<dbReference type="GO" id="GO:0008517">
    <property type="term" value="F:folic acid transmembrane transporter activity"/>
    <property type="evidence" value="ECO:0000318"/>
    <property type="project" value="GO_Central"/>
</dbReference>
<protein>
    <recommendedName>
        <fullName evidence="10">Biopterin transport-related protein BT1</fullName>
    </recommendedName>
</protein>
<evidence type="ECO:0008006" key="10">
    <source>
        <dbReference type="Google" id="ProtNLM"/>
    </source>
</evidence>
<feature type="transmembrane region" description="Helical" evidence="7">
    <location>
        <begin position="358"/>
        <end position="380"/>
    </location>
</feature>
<evidence type="ECO:0000256" key="2">
    <source>
        <dbReference type="ARBA" id="ARBA00007015"/>
    </source>
</evidence>
<keyword evidence="9" id="KW-1185">Reference proteome</keyword>
<dbReference type="Pfam" id="PF03092">
    <property type="entry name" value="BT1"/>
    <property type="match status" value="1"/>
</dbReference>
<dbReference type="EMBL" id="GL377647">
    <property type="protein sequence ID" value="EFJ11382.1"/>
    <property type="molecule type" value="Genomic_DNA"/>
</dbReference>
<dbReference type="STRING" id="88036.D8SW80"/>
<evidence type="ECO:0000256" key="6">
    <source>
        <dbReference type="ARBA" id="ARBA00023136"/>
    </source>
</evidence>
<dbReference type="eggNOG" id="ENOG502QPUV">
    <property type="taxonomic scope" value="Eukaryota"/>
</dbReference>
<dbReference type="SUPFAM" id="SSF103473">
    <property type="entry name" value="MFS general substrate transporter"/>
    <property type="match status" value="1"/>
</dbReference>
<evidence type="ECO:0000256" key="3">
    <source>
        <dbReference type="ARBA" id="ARBA00022448"/>
    </source>
</evidence>
<feature type="transmembrane region" description="Helical" evidence="7">
    <location>
        <begin position="73"/>
        <end position="93"/>
    </location>
</feature>
<reference evidence="8 9" key="1">
    <citation type="journal article" date="2011" name="Science">
        <title>The Selaginella genome identifies genetic changes associated with the evolution of vascular plants.</title>
        <authorList>
            <person name="Banks J.A."/>
            <person name="Nishiyama T."/>
            <person name="Hasebe M."/>
            <person name="Bowman J.L."/>
            <person name="Gribskov M."/>
            <person name="dePamphilis C."/>
            <person name="Albert V.A."/>
            <person name="Aono N."/>
            <person name="Aoyama T."/>
            <person name="Ambrose B.A."/>
            <person name="Ashton N.W."/>
            <person name="Axtell M.J."/>
            <person name="Barker E."/>
            <person name="Barker M.S."/>
            <person name="Bennetzen J.L."/>
            <person name="Bonawitz N.D."/>
            <person name="Chapple C."/>
            <person name="Cheng C."/>
            <person name="Correa L.G."/>
            <person name="Dacre M."/>
            <person name="DeBarry J."/>
            <person name="Dreyer I."/>
            <person name="Elias M."/>
            <person name="Engstrom E.M."/>
            <person name="Estelle M."/>
            <person name="Feng L."/>
            <person name="Finet C."/>
            <person name="Floyd S.K."/>
            <person name="Frommer W.B."/>
            <person name="Fujita T."/>
            <person name="Gramzow L."/>
            <person name="Gutensohn M."/>
            <person name="Harholt J."/>
            <person name="Hattori M."/>
            <person name="Heyl A."/>
            <person name="Hirai T."/>
            <person name="Hiwatashi Y."/>
            <person name="Ishikawa M."/>
            <person name="Iwata M."/>
            <person name="Karol K.G."/>
            <person name="Koehler B."/>
            <person name="Kolukisaoglu U."/>
            <person name="Kubo M."/>
            <person name="Kurata T."/>
            <person name="Lalonde S."/>
            <person name="Li K."/>
            <person name="Li Y."/>
            <person name="Litt A."/>
            <person name="Lyons E."/>
            <person name="Manning G."/>
            <person name="Maruyama T."/>
            <person name="Michael T.P."/>
            <person name="Mikami K."/>
            <person name="Miyazaki S."/>
            <person name="Morinaga S."/>
            <person name="Murata T."/>
            <person name="Mueller-Roeber B."/>
            <person name="Nelson D.R."/>
            <person name="Obara M."/>
            <person name="Oguri Y."/>
            <person name="Olmstead R.G."/>
            <person name="Onodera N."/>
            <person name="Petersen B.L."/>
            <person name="Pils B."/>
            <person name="Prigge M."/>
            <person name="Rensing S.A."/>
            <person name="Riano-Pachon D.M."/>
            <person name="Roberts A.W."/>
            <person name="Sato Y."/>
            <person name="Scheller H.V."/>
            <person name="Schulz B."/>
            <person name="Schulz C."/>
            <person name="Shakirov E.V."/>
            <person name="Shibagaki N."/>
            <person name="Shinohara N."/>
            <person name="Shippen D.E."/>
            <person name="Soerensen I."/>
            <person name="Sotooka R."/>
            <person name="Sugimoto N."/>
            <person name="Sugita M."/>
            <person name="Sumikawa N."/>
            <person name="Tanurdzic M."/>
            <person name="Theissen G."/>
            <person name="Ulvskov P."/>
            <person name="Wakazuki S."/>
            <person name="Weng J.K."/>
            <person name="Willats W.W."/>
            <person name="Wipf D."/>
            <person name="Wolf P.G."/>
            <person name="Yang L."/>
            <person name="Zimmer A.D."/>
            <person name="Zhu Q."/>
            <person name="Mitros T."/>
            <person name="Hellsten U."/>
            <person name="Loque D."/>
            <person name="Otillar R."/>
            <person name="Salamov A."/>
            <person name="Schmutz J."/>
            <person name="Shapiro H."/>
            <person name="Lindquist E."/>
            <person name="Lucas S."/>
            <person name="Rokhsar D."/>
            <person name="Grigoriev I.V."/>
        </authorList>
    </citation>
    <scope>NUCLEOTIDE SEQUENCE [LARGE SCALE GENOMIC DNA]</scope>
</reference>
<dbReference type="InParanoid" id="D8SW80"/>
<dbReference type="HOGENOM" id="CLU_018563_1_1_1"/>
<dbReference type="CDD" id="cd17484">
    <property type="entry name" value="MFS_FBT"/>
    <property type="match status" value="1"/>
</dbReference>
<evidence type="ECO:0000256" key="1">
    <source>
        <dbReference type="ARBA" id="ARBA00004141"/>
    </source>
</evidence>
<dbReference type="OMA" id="FVIMEEC"/>
<evidence type="ECO:0000313" key="9">
    <source>
        <dbReference type="Proteomes" id="UP000001514"/>
    </source>
</evidence>
<feature type="non-terminal residue" evidence="8">
    <location>
        <position position="1"/>
    </location>
</feature>
<feature type="transmembrane region" description="Helical" evidence="7">
    <location>
        <begin position="224"/>
        <end position="246"/>
    </location>
</feature>
<name>D8SW80_SELML</name>
<evidence type="ECO:0000256" key="4">
    <source>
        <dbReference type="ARBA" id="ARBA00022692"/>
    </source>
</evidence>
<proteinExistence type="inferred from homology"/>
<dbReference type="Gene3D" id="1.20.1250.20">
    <property type="entry name" value="MFS general substrate transporter like domains"/>
    <property type="match status" value="1"/>
</dbReference>
<dbReference type="InterPro" id="IPR004324">
    <property type="entry name" value="FBT"/>
</dbReference>
<gene>
    <name evidence="8" type="ORF">SELMODRAFT_43338</name>
</gene>
<dbReference type="GO" id="GO:0016020">
    <property type="term" value="C:membrane"/>
    <property type="evidence" value="ECO:0007669"/>
    <property type="project" value="UniProtKB-SubCell"/>
</dbReference>
<keyword evidence="4 7" id="KW-0812">Transmembrane</keyword>
<sequence length="446" mass="48320">WIGQLRAAFGAPFLAVVMIVYGVNQGYGESVKNMAINYYWKDVQKLQPSLPWDIKPIYGLITDTFPIGGYRRWPYLATCGMAGSLCLWMLALLPTPSPLVATLLLAGAALCTAFPDVVTDAAVAQHSRNVPHLASDLQSLSWGSMAIGGLSGCGISGPAVHSLGPKGAFLLISTAPLMLIVAAWALPEDKLPKQLAGANFAALLRTVHLFTATVRSPSIWKPALYIYLFSGAVCPDISEAMFFWMTDSKHGPGFSENFLGLVSAIGYVAMVCGILLYNTCFRFYSFRTMFKWTQVAVCLVSLPDIALVTRYNLKLGVPDHFFVLGDKALSSVIFKLQLMPMLVLSAKLCPPGVEGTVFAFLMSVSNLGGTTASWLGAWLLRLFHVKKDDYTNLWLAVVVRSIMRLLPLIFLTALVPDGGPDTLVDNGPALQVVASNQDESEAQDDL</sequence>
<comment type="subcellular location">
    <subcellularLocation>
        <location evidence="1">Membrane</location>
        <topology evidence="1">Multi-pass membrane protein</topology>
    </subcellularLocation>
</comment>
<keyword evidence="5 7" id="KW-1133">Transmembrane helix</keyword>
<feature type="transmembrane region" description="Helical" evidence="7">
    <location>
        <begin position="6"/>
        <end position="24"/>
    </location>
</feature>
<dbReference type="AlphaFoldDB" id="D8SW80"/>
<comment type="similarity">
    <text evidence="2">Belongs to the major facilitator superfamily. Folate-biopterin transporter (TC 2.A.71) family.</text>
</comment>
<evidence type="ECO:0000256" key="5">
    <source>
        <dbReference type="ARBA" id="ARBA00022989"/>
    </source>
</evidence>
<keyword evidence="3" id="KW-0813">Transport</keyword>
<dbReference type="KEGG" id="smo:SELMODRAFT_43338"/>
<dbReference type="InterPro" id="IPR036259">
    <property type="entry name" value="MFS_trans_sf"/>
</dbReference>
<dbReference type="NCBIfam" id="TIGR00788">
    <property type="entry name" value="fbt"/>
    <property type="match status" value="1"/>
</dbReference>
<dbReference type="FunCoup" id="D8SW80">
    <property type="interactions" value="431"/>
</dbReference>
<organism evidence="9">
    <name type="scientific">Selaginella moellendorffii</name>
    <name type="common">Spikemoss</name>
    <dbReference type="NCBI Taxonomy" id="88036"/>
    <lineage>
        <taxon>Eukaryota</taxon>
        <taxon>Viridiplantae</taxon>
        <taxon>Streptophyta</taxon>
        <taxon>Embryophyta</taxon>
        <taxon>Tracheophyta</taxon>
        <taxon>Lycopodiopsida</taxon>
        <taxon>Selaginellales</taxon>
        <taxon>Selaginellaceae</taxon>
        <taxon>Selaginella</taxon>
    </lineage>
</organism>
<evidence type="ECO:0000256" key="7">
    <source>
        <dbReference type="SAM" id="Phobius"/>
    </source>
</evidence>
<dbReference type="GO" id="GO:0098838">
    <property type="term" value="P:folate transmembrane transport"/>
    <property type="evidence" value="ECO:0000318"/>
    <property type="project" value="GO_Central"/>
</dbReference>
<feature type="transmembrane region" description="Helical" evidence="7">
    <location>
        <begin position="392"/>
        <end position="415"/>
    </location>
</feature>
<feature type="transmembrane region" description="Helical" evidence="7">
    <location>
        <begin position="328"/>
        <end position="346"/>
    </location>
</feature>
<dbReference type="Proteomes" id="UP000001514">
    <property type="component" value="Unassembled WGS sequence"/>
</dbReference>
<feature type="non-terminal residue" evidence="8">
    <location>
        <position position="446"/>
    </location>
</feature>